<name>A0A183G3G0_HELPZ</name>
<dbReference type="AlphaFoldDB" id="A0A183G3G0"/>
<reference evidence="1 2" key="1">
    <citation type="submission" date="2018-11" db="EMBL/GenBank/DDBJ databases">
        <authorList>
            <consortium name="Pathogen Informatics"/>
        </authorList>
    </citation>
    <scope>NUCLEOTIDE SEQUENCE [LARGE SCALE GENOMIC DNA]</scope>
</reference>
<keyword evidence="2" id="KW-1185">Reference proteome</keyword>
<proteinExistence type="predicted"/>
<dbReference type="WBParaSite" id="HPBE_0001593801-mRNA-1">
    <property type="protein sequence ID" value="HPBE_0001593801-mRNA-1"/>
    <property type="gene ID" value="HPBE_0001593801"/>
</dbReference>
<accession>A0A3P8EB32</accession>
<dbReference type="EMBL" id="UZAH01029125">
    <property type="protein sequence ID" value="VDP04386.1"/>
    <property type="molecule type" value="Genomic_DNA"/>
</dbReference>
<evidence type="ECO:0000313" key="3">
    <source>
        <dbReference type="WBParaSite" id="HPBE_0001593801-mRNA-1"/>
    </source>
</evidence>
<sequence>MFHSSDCLNHIVKEYHPQDNFNELGGAVCERSLNEAGLTPSYSATSASSTSKRLGRLQEKLNAISGVMMARSSALKDWGAKVDALRCSANEALRRCQPEEHEKPTLNYEYAPHNDVARLYYQYPSDPVAFGLALEQLVYADELPASNAYAAKRVSSPA</sequence>
<evidence type="ECO:0000313" key="2">
    <source>
        <dbReference type="Proteomes" id="UP000050761"/>
    </source>
</evidence>
<reference evidence="3" key="2">
    <citation type="submission" date="2019-09" db="UniProtKB">
        <authorList>
            <consortium name="WormBaseParasite"/>
        </authorList>
    </citation>
    <scope>IDENTIFICATION</scope>
</reference>
<gene>
    <name evidence="1" type="ORF">HPBE_LOCUS15937</name>
</gene>
<organism evidence="2 3">
    <name type="scientific">Heligmosomoides polygyrus</name>
    <name type="common">Parasitic roundworm</name>
    <dbReference type="NCBI Taxonomy" id="6339"/>
    <lineage>
        <taxon>Eukaryota</taxon>
        <taxon>Metazoa</taxon>
        <taxon>Ecdysozoa</taxon>
        <taxon>Nematoda</taxon>
        <taxon>Chromadorea</taxon>
        <taxon>Rhabditida</taxon>
        <taxon>Rhabditina</taxon>
        <taxon>Rhabditomorpha</taxon>
        <taxon>Strongyloidea</taxon>
        <taxon>Heligmosomidae</taxon>
        <taxon>Heligmosomoides</taxon>
    </lineage>
</organism>
<dbReference type="Proteomes" id="UP000050761">
    <property type="component" value="Unassembled WGS sequence"/>
</dbReference>
<accession>A0A183G3G0</accession>
<protein>
    <submittedName>
        <fullName evidence="1 3">Uncharacterized protein</fullName>
    </submittedName>
</protein>
<evidence type="ECO:0000313" key="1">
    <source>
        <dbReference type="EMBL" id="VDP04386.1"/>
    </source>
</evidence>